<protein>
    <submittedName>
        <fullName evidence="11">K(+)/H(+) antiporter NhaP2</fullName>
    </submittedName>
</protein>
<keyword evidence="5 9" id="KW-0812">Transmembrane</keyword>
<keyword evidence="4" id="KW-1003">Cell membrane</keyword>
<sequence length="437" mass="45873">MSDSVWYLLSGLLLITMVVAGATLARLLVSSATIYLCVGYVLGPGGLNLIVPDPLHHADVIGRVAEVALLISLFTVGLRMGVPILDRRWMVPLRLAFVSMAITVGLIAALGMWGLGLPLGAAVLLGGILAPTDPVLASGVQTERGTDPDQLRFSLAGEGALNDGTAFPFVTLGLALLARHDGASFSLWRWLALDLIWASVGGVLVGAGLGALIGRLVVYLRTRHSQAVGLDEFLSLGVIAVAYGAAQLCHASGFLAVFAAGLAFQRVEDKPRAGTVSLGAAPGAEGHAYGVRATHSHHASAVMTGAVRAFNAQLERLAELTLVSLVGALLPYAMAWSALWWFIPVMFVLVRPAAVMAGTLGVASAGRARAMVSWLGIRGIGSVFYLMFAIRHGVSEPMAKQLITLTLAMVSASIFAHGMSIRPLMKWYGRRPVSLEG</sequence>
<dbReference type="InterPro" id="IPR006153">
    <property type="entry name" value="Cation/H_exchanger_TM"/>
</dbReference>
<evidence type="ECO:0000256" key="5">
    <source>
        <dbReference type="ARBA" id="ARBA00022692"/>
    </source>
</evidence>
<feature type="transmembrane region" description="Helical" evidence="9">
    <location>
        <begin position="402"/>
        <end position="421"/>
    </location>
</feature>
<keyword evidence="7" id="KW-0406">Ion transport</keyword>
<evidence type="ECO:0000256" key="7">
    <source>
        <dbReference type="ARBA" id="ARBA00023065"/>
    </source>
</evidence>
<feature type="domain" description="Cation/H+ exchanger transmembrane" evidence="10">
    <location>
        <begin position="15"/>
        <end position="427"/>
    </location>
</feature>
<organism evidence="11 12">
    <name type="scientific">Paraburkholderia caffeinitolerans</name>
    <dbReference type="NCBI Taxonomy" id="1723730"/>
    <lineage>
        <taxon>Bacteria</taxon>
        <taxon>Pseudomonadati</taxon>
        <taxon>Pseudomonadota</taxon>
        <taxon>Betaproteobacteria</taxon>
        <taxon>Burkholderiales</taxon>
        <taxon>Burkholderiaceae</taxon>
        <taxon>Paraburkholderia</taxon>
    </lineage>
</organism>
<accession>A0A6J5GYJ1</accession>
<evidence type="ECO:0000256" key="6">
    <source>
        <dbReference type="ARBA" id="ARBA00022989"/>
    </source>
</evidence>
<evidence type="ECO:0000313" key="11">
    <source>
        <dbReference type="EMBL" id="CAB3808551.1"/>
    </source>
</evidence>
<gene>
    <name evidence="11" type="primary">nhaP2_2</name>
    <name evidence="11" type="ORF">LMG28688_06799</name>
</gene>
<dbReference type="InterPro" id="IPR038770">
    <property type="entry name" value="Na+/solute_symporter_sf"/>
</dbReference>
<evidence type="ECO:0000256" key="3">
    <source>
        <dbReference type="ARBA" id="ARBA00022449"/>
    </source>
</evidence>
<feature type="transmembrane region" description="Helical" evidence="9">
    <location>
        <begin position="32"/>
        <end position="51"/>
    </location>
</feature>
<keyword evidence="3" id="KW-0050">Antiport</keyword>
<dbReference type="Pfam" id="PF00999">
    <property type="entry name" value="Na_H_Exchanger"/>
    <property type="match status" value="1"/>
</dbReference>
<feature type="transmembrane region" description="Helical" evidence="9">
    <location>
        <begin position="6"/>
        <end position="25"/>
    </location>
</feature>
<comment type="subcellular location">
    <subcellularLocation>
        <location evidence="1">Cell membrane</location>
        <topology evidence="1">Multi-pass membrane protein</topology>
    </subcellularLocation>
</comment>
<keyword evidence="2" id="KW-0813">Transport</keyword>
<feature type="transmembrane region" description="Helical" evidence="9">
    <location>
        <begin position="94"/>
        <end position="115"/>
    </location>
</feature>
<dbReference type="PANTHER" id="PTHR32507:SF8">
    <property type="entry name" value="CNH1P"/>
    <property type="match status" value="1"/>
</dbReference>
<dbReference type="GO" id="GO:0005886">
    <property type="term" value="C:plasma membrane"/>
    <property type="evidence" value="ECO:0007669"/>
    <property type="project" value="UniProtKB-SubCell"/>
</dbReference>
<evidence type="ECO:0000256" key="4">
    <source>
        <dbReference type="ARBA" id="ARBA00022475"/>
    </source>
</evidence>
<feature type="transmembrane region" description="Helical" evidence="9">
    <location>
        <begin position="233"/>
        <end position="264"/>
    </location>
</feature>
<keyword evidence="6 9" id="KW-1133">Transmembrane helix</keyword>
<dbReference type="AlphaFoldDB" id="A0A6J5GYJ1"/>
<feature type="transmembrane region" description="Helical" evidence="9">
    <location>
        <begin position="190"/>
        <end position="213"/>
    </location>
</feature>
<feature type="transmembrane region" description="Helical" evidence="9">
    <location>
        <begin position="63"/>
        <end position="82"/>
    </location>
</feature>
<evidence type="ECO:0000256" key="9">
    <source>
        <dbReference type="SAM" id="Phobius"/>
    </source>
</evidence>
<keyword evidence="12" id="KW-1185">Reference proteome</keyword>
<feature type="transmembrane region" description="Helical" evidence="9">
    <location>
        <begin position="370"/>
        <end position="390"/>
    </location>
</feature>
<dbReference type="Gene3D" id="1.20.1530.20">
    <property type="match status" value="1"/>
</dbReference>
<dbReference type="EMBL" id="CADIKL010000059">
    <property type="protein sequence ID" value="CAB3808551.1"/>
    <property type="molecule type" value="Genomic_DNA"/>
</dbReference>
<proteinExistence type="predicted"/>
<evidence type="ECO:0000256" key="8">
    <source>
        <dbReference type="ARBA" id="ARBA00023136"/>
    </source>
</evidence>
<evidence type="ECO:0000313" key="12">
    <source>
        <dbReference type="Proteomes" id="UP000494119"/>
    </source>
</evidence>
<dbReference type="Proteomes" id="UP000494119">
    <property type="component" value="Unassembled WGS sequence"/>
</dbReference>
<dbReference type="GO" id="GO:0015297">
    <property type="term" value="F:antiporter activity"/>
    <property type="evidence" value="ECO:0007669"/>
    <property type="project" value="UniProtKB-KW"/>
</dbReference>
<keyword evidence="8 9" id="KW-0472">Membrane</keyword>
<dbReference type="RefSeq" id="WP_175198224.1">
    <property type="nucleotide sequence ID" value="NZ_CADIKL010000059.1"/>
</dbReference>
<reference evidence="11 12" key="1">
    <citation type="submission" date="2020-04" db="EMBL/GenBank/DDBJ databases">
        <authorList>
            <person name="De Canck E."/>
        </authorList>
    </citation>
    <scope>NUCLEOTIDE SEQUENCE [LARGE SCALE GENOMIC DNA]</scope>
    <source>
        <strain evidence="11 12">LMG 28688</strain>
    </source>
</reference>
<evidence type="ECO:0000256" key="1">
    <source>
        <dbReference type="ARBA" id="ARBA00004651"/>
    </source>
</evidence>
<evidence type="ECO:0000256" key="2">
    <source>
        <dbReference type="ARBA" id="ARBA00022448"/>
    </source>
</evidence>
<name>A0A6J5GYJ1_9BURK</name>
<dbReference type="GO" id="GO:1902600">
    <property type="term" value="P:proton transmembrane transport"/>
    <property type="evidence" value="ECO:0007669"/>
    <property type="project" value="InterPro"/>
</dbReference>
<evidence type="ECO:0000259" key="10">
    <source>
        <dbReference type="Pfam" id="PF00999"/>
    </source>
</evidence>
<dbReference type="PANTHER" id="PTHR32507">
    <property type="entry name" value="NA(+)/H(+) ANTIPORTER 1"/>
    <property type="match status" value="1"/>
</dbReference>